<keyword evidence="13" id="KW-0378">Hydrolase</keyword>
<dbReference type="GO" id="GO:0005886">
    <property type="term" value="C:plasma membrane"/>
    <property type="evidence" value="ECO:0007669"/>
    <property type="project" value="UniProtKB-SubCell"/>
</dbReference>
<evidence type="ECO:0000256" key="23">
    <source>
        <dbReference type="ARBA" id="ARBA00031362"/>
    </source>
</evidence>
<comment type="catalytic activity">
    <reaction evidence="28">
        <text>neurotensin + H2O = neurotensin(1-11) + L-isoleucyl-L-leucine</text>
        <dbReference type="Rhea" id="RHEA:71475"/>
        <dbReference type="ChEBI" id="CHEBI:15377"/>
        <dbReference type="ChEBI" id="CHEBI:147362"/>
        <dbReference type="ChEBI" id="CHEBI:190704"/>
        <dbReference type="ChEBI" id="CHEBI:190706"/>
    </reaction>
    <physiologicalReaction direction="left-to-right" evidence="28">
        <dbReference type="Rhea" id="RHEA:71476"/>
    </physiologicalReaction>
</comment>
<comment type="similarity">
    <text evidence="4">Belongs to the peptidase M13 family.</text>
</comment>
<evidence type="ECO:0000256" key="19">
    <source>
        <dbReference type="ARBA" id="ARBA00023157"/>
    </source>
</evidence>
<dbReference type="InterPro" id="IPR042089">
    <property type="entry name" value="Peptidase_M13_dom_2"/>
</dbReference>
<dbReference type="GO" id="GO:0097242">
    <property type="term" value="P:amyloid-beta clearance"/>
    <property type="evidence" value="ECO:0007669"/>
    <property type="project" value="TreeGrafter"/>
</dbReference>
<dbReference type="InterPro" id="IPR008753">
    <property type="entry name" value="Peptidase_M13_N"/>
</dbReference>
<name>A0A6J2UJV4_CHACN</name>
<dbReference type="InterPro" id="IPR018497">
    <property type="entry name" value="Peptidase_M13_C"/>
</dbReference>
<comment type="subcellular location">
    <subcellularLocation>
        <location evidence="3">Cell membrane</location>
        <topology evidence="3">Single-pass type II membrane protein</topology>
    </subcellularLocation>
</comment>
<dbReference type="Gene3D" id="3.40.390.10">
    <property type="entry name" value="Collagenase (Catalytic Domain)"/>
    <property type="match status" value="1"/>
</dbReference>
<keyword evidence="33" id="KW-1185">Reference proteome</keyword>
<keyword evidence="10 30" id="KW-0812">Transmembrane</keyword>
<sequence length="773" mass="88808">MFDRLVMPIYIIDRKFPEINGDFLQAAPEVLLTMAESNTKKSKKPHWTSLEISLLTTVSFLFIIIIVMIVLFATQRDDGICTTADCTQAASRLIENMDPTVDPCHNFYQYACGGWLKKNIIPETNSRYSTFDILRDELEVVLKGVLEREDTISSSALTKAKTLYKSCINESLIEQRGGEPLLRILPDVFDWPIATDNWDSLYGKTWRGEDAIARLNEKFGKQVLINFFIGTDDRDSNSHIIHFDQPSLGLSSRDYYACNGPYEEVCIAYESFMTDVAKLIRMDRGLEVNDTVIREEVARVMMMEKEIANATDTPEDRNNPVLLYNKMPLGALNTNFTLEFESNVLNWTYFTNKIMETVDLPVTDSEEVIVYAPSYFRRLNPVLGRYTNRDLQNYMVWRFVMNLVVGLSRAYRDTRKAFKKAIYGTTTEAAVWRQCAIYVNNNMENAVGRLYVEEAFAGDSKELMDEMITNIREVFVSNLNDLSWMDRETKKAAEEKARAIRERIGFSENIMNDTYIDQEYKDLSYSAQEYFENILKNLEFGHKKRLKKLRVKVNKEEWITGTAVVNAFYSSSRNQIVFPAGILQPPFFGRGQPWSLNYGGIGMVIGHEITHGFDDNGRNFDKDGDLKDWWTLSSTQKFQELSKCMVDQYGSFSWDQANGQTLNGNNTLGENIADNGGIRQAYQAYQNYVKKHGKESPLPGIDLSHDQLFFLNFAQVWCGTHRPEAAINSIKTDVHSPGKFRVLGSLHNFPEFAKAFQCHKNDYMVPERICRVW</sequence>
<dbReference type="CDD" id="cd08662">
    <property type="entry name" value="M13"/>
    <property type="match status" value="1"/>
</dbReference>
<evidence type="ECO:0000256" key="24">
    <source>
        <dbReference type="ARBA" id="ARBA00031486"/>
    </source>
</evidence>
<keyword evidence="19" id="KW-1015">Disulfide bond</keyword>
<evidence type="ECO:0000256" key="6">
    <source>
        <dbReference type="ARBA" id="ARBA00022077"/>
    </source>
</evidence>
<comment type="catalytic activity">
    <reaction evidence="26">
        <text>neurotensin + H2O = neurotensin(1-10) + L-tyrosyl-L-isoleucyl-L-leucine</text>
        <dbReference type="Rhea" id="RHEA:71479"/>
        <dbReference type="ChEBI" id="CHEBI:15377"/>
        <dbReference type="ChEBI" id="CHEBI:147362"/>
        <dbReference type="ChEBI" id="CHEBI:190705"/>
        <dbReference type="ChEBI" id="CHEBI:190707"/>
    </reaction>
    <physiologicalReaction direction="left-to-right" evidence="26">
        <dbReference type="Rhea" id="RHEA:71480"/>
    </physiologicalReaction>
</comment>
<keyword evidence="14" id="KW-0862">Zinc</keyword>
<evidence type="ECO:0000256" key="28">
    <source>
        <dbReference type="ARBA" id="ARBA00049273"/>
    </source>
</evidence>
<evidence type="ECO:0000256" key="3">
    <source>
        <dbReference type="ARBA" id="ARBA00004401"/>
    </source>
</evidence>
<dbReference type="RefSeq" id="XP_030620535.1">
    <property type="nucleotide sequence ID" value="XM_030764675.1"/>
</dbReference>
<evidence type="ECO:0000256" key="8">
    <source>
        <dbReference type="ARBA" id="ARBA00022553"/>
    </source>
</evidence>
<evidence type="ECO:0000256" key="21">
    <source>
        <dbReference type="ARBA" id="ARBA00023288"/>
    </source>
</evidence>
<accession>A0A6J2UJV4</accession>
<evidence type="ECO:0000256" key="26">
    <source>
        <dbReference type="ARBA" id="ARBA00047638"/>
    </source>
</evidence>
<dbReference type="InParanoid" id="A0A6J2UJV4"/>
<evidence type="ECO:0000256" key="16">
    <source>
        <dbReference type="ARBA" id="ARBA00022989"/>
    </source>
</evidence>
<keyword evidence="15" id="KW-0735">Signal-anchor</keyword>
<dbReference type="InterPro" id="IPR000718">
    <property type="entry name" value="Peptidase_M13"/>
</dbReference>
<evidence type="ECO:0000313" key="33">
    <source>
        <dbReference type="Proteomes" id="UP000504632"/>
    </source>
</evidence>
<evidence type="ECO:0000256" key="7">
    <source>
        <dbReference type="ARBA" id="ARBA00022475"/>
    </source>
</evidence>
<dbReference type="Pfam" id="PF05649">
    <property type="entry name" value="Peptidase_M13_N"/>
    <property type="match status" value="1"/>
</dbReference>
<keyword evidence="17" id="KW-0482">Metalloprotease</keyword>
<dbReference type="GlyCosmos" id="A0A6J2UJV4">
    <property type="glycosylation" value="2 sites, No reported glycans"/>
</dbReference>
<comment type="cofactor">
    <cofactor evidence="2">
        <name>Zn(2+)</name>
        <dbReference type="ChEBI" id="CHEBI:29105"/>
    </cofactor>
</comment>
<evidence type="ECO:0000256" key="29">
    <source>
        <dbReference type="ARBA" id="ARBA00049470"/>
    </source>
</evidence>
<feature type="domain" description="Peptidase M13 N-terminal" evidence="32">
    <location>
        <begin position="103"/>
        <end position="506"/>
    </location>
</feature>
<dbReference type="GeneID" id="115804306"/>
<evidence type="ECO:0000256" key="1">
    <source>
        <dbReference type="ARBA" id="ARBA00000716"/>
    </source>
</evidence>
<evidence type="ECO:0000256" key="5">
    <source>
        <dbReference type="ARBA" id="ARBA00012521"/>
    </source>
</evidence>
<comment type="catalytic activity">
    <reaction evidence="29">
        <text>substance P + H2O = substance P(1-9) + L-Leu-L-Met-NH2</text>
        <dbReference type="Rhea" id="RHEA:71459"/>
        <dbReference type="ChEBI" id="CHEBI:15377"/>
        <dbReference type="ChEBI" id="CHEBI:190692"/>
        <dbReference type="ChEBI" id="CHEBI:190693"/>
        <dbReference type="ChEBI" id="CHEBI:190700"/>
    </reaction>
    <physiologicalReaction direction="left-to-right" evidence="29">
        <dbReference type="Rhea" id="RHEA:71460"/>
    </physiologicalReaction>
</comment>
<evidence type="ECO:0000256" key="10">
    <source>
        <dbReference type="ARBA" id="ARBA00022692"/>
    </source>
</evidence>
<dbReference type="PANTHER" id="PTHR11733">
    <property type="entry name" value="ZINC METALLOPROTEASE FAMILY M13 NEPRILYSIN-RELATED"/>
    <property type="match status" value="1"/>
</dbReference>
<gene>
    <name evidence="34" type="primary">LOC115804306</name>
</gene>
<dbReference type="AlphaFoldDB" id="A0A6J2UJV4"/>
<evidence type="ECO:0000256" key="30">
    <source>
        <dbReference type="SAM" id="Phobius"/>
    </source>
</evidence>
<evidence type="ECO:0000256" key="12">
    <source>
        <dbReference type="ARBA" id="ARBA00022723"/>
    </source>
</evidence>
<dbReference type="Proteomes" id="UP000504632">
    <property type="component" value="Chromosome 2"/>
</dbReference>
<evidence type="ECO:0000256" key="27">
    <source>
        <dbReference type="ARBA" id="ARBA00048093"/>
    </source>
</evidence>
<dbReference type="Gene3D" id="1.10.1380.10">
    <property type="entry name" value="Neutral endopeptidase , domain2"/>
    <property type="match status" value="1"/>
</dbReference>
<keyword evidence="12" id="KW-0479">Metal-binding</keyword>
<dbReference type="OrthoDB" id="6475849at2759"/>
<evidence type="ECO:0000256" key="17">
    <source>
        <dbReference type="ARBA" id="ARBA00023049"/>
    </source>
</evidence>
<evidence type="ECO:0000259" key="32">
    <source>
        <dbReference type="Pfam" id="PF05649"/>
    </source>
</evidence>
<dbReference type="GO" id="GO:0046872">
    <property type="term" value="F:metal ion binding"/>
    <property type="evidence" value="ECO:0007669"/>
    <property type="project" value="UniProtKB-KW"/>
</dbReference>
<comment type="catalytic activity">
    <reaction evidence="27">
        <text>substance P + H2O = substance P(1-7) + L-Phe-Gly-L-Leu-L-Met-NH2</text>
        <dbReference type="Rhea" id="RHEA:71467"/>
        <dbReference type="ChEBI" id="CHEBI:15377"/>
        <dbReference type="ChEBI" id="CHEBI:190692"/>
        <dbReference type="ChEBI" id="CHEBI:190695"/>
        <dbReference type="ChEBI" id="CHEBI:190698"/>
    </reaction>
    <physiologicalReaction direction="left-to-right" evidence="27">
        <dbReference type="Rhea" id="RHEA:71468"/>
    </physiologicalReaction>
</comment>
<keyword evidence="9" id="KW-0645">Protease</keyword>
<protein>
    <recommendedName>
        <fullName evidence="6">Neprilysin</fullName>
        <ecNumber evidence="5">3.4.24.11</ecNumber>
    </recommendedName>
    <alternativeName>
        <fullName evidence="25">Atriopeptidase</fullName>
    </alternativeName>
    <alternativeName>
        <fullName evidence="23">Enkephalinase</fullName>
    </alternativeName>
    <alternativeName>
        <fullName evidence="22">Neutral endopeptidase 24.11</fullName>
    </alternativeName>
    <alternativeName>
        <fullName evidence="24">Skin fibroblast elastase</fullName>
    </alternativeName>
</protein>
<dbReference type="EC" id="3.4.24.11" evidence="5"/>
<comment type="catalytic activity">
    <reaction evidence="1">
        <text>Preferential cleavage of polypeptides between hydrophobic residues, particularly with Phe or Tyr at P1'.</text>
        <dbReference type="EC" id="3.4.24.11"/>
    </reaction>
</comment>
<evidence type="ECO:0000256" key="4">
    <source>
        <dbReference type="ARBA" id="ARBA00007357"/>
    </source>
</evidence>
<dbReference type="Pfam" id="PF01431">
    <property type="entry name" value="Peptidase_M13"/>
    <property type="match status" value="1"/>
</dbReference>
<keyword evidence="7" id="KW-1003">Cell membrane</keyword>
<dbReference type="PROSITE" id="PS51885">
    <property type="entry name" value="NEPRILYSIN"/>
    <property type="match status" value="1"/>
</dbReference>
<keyword evidence="11" id="KW-0519">Myristate</keyword>
<feature type="transmembrane region" description="Helical" evidence="30">
    <location>
        <begin position="50"/>
        <end position="73"/>
    </location>
</feature>
<keyword evidence="21" id="KW-0449">Lipoprotein</keyword>
<evidence type="ECO:0000256" key="25">
    <source>
        <dbReference type="ARBA" id="ARBA00032584"/>
    </source>
</evidence>
<keyword evidence="20" id="KW-0325">Glycoprotein</keyword>
<evidence type="ECO:0000256" key="18">
    <source>
        <dbReference type="ARBA" id="ARBA00023136"/>
    </source>
</evidence>
<keyword evidence="18 30" id="KW-0472">Membrane</keyword>
<dbReference type="SUPFAM" id="SSF55486">
    <property type="entry name" value="Metalloproteases ('zincins'), catalytic domain"/>
    <property type="match status" value="1"/>
</dbReference>
<evidence type="ECO:0000256" key="2">
    <source>
        <dbReference type="ARBA" id="ARBA00001947"/>
    </source>
</evidence>
<evidence type="ECO:0000256" key="22">
    <source>
        <dbReference type="ARBA" id="ARBA00031127"/>
    </source>
</evidence>
<evidence type="ECO:0000256" key="15">
    <source>
        <dbReference type="ARBA" id="ARBA00022968"/>
    </source>
</evidence>
<dbReference type="GO" id="GO:0004222">
    <property type="term" value="F:metalloendopeptidase activity"/>
    <property type="evidence" value="ECO:0007669"/>
    <property type="project" value="UniProtKB-EC"/>
</dbReference>
<reference evidence="34" key="1">
    <citation type="submission" date="2025-08" db="UniProtKB">
        <authorList>
            <consortium name="RefSeq"/>
        </authorList>
    </citation>
    <scope>IDENTIFICATION</scope>
</reference>
<feature type="domain" description="Peptidase M13 C-terminal" evidence="31">
    <location>
        <begin position="566"/>
        <end position="772"/>
    </location>
</feature>
<evidence type="ECO:0000256" key="9">
    <source>
        <dbReference type="ARBA" id="ARBA00022670"/>
    </source>
</evidence>
<evidence type="ECO:0000256" key="14">
    <source>
        <dbReference type="ARBA" id="ARBA00022833"/>
    </source>
</evidence>
<evidence type="ECO:0000313" key="34">
    <source>
        <dbReference type="RefSeq" id="XP_030620535.1"/>
    </source>
</evidence>
<organism evidence="33 34">
    <name type="scientific">Chanos chanos</name>
    <name type="common">Milkfish</name>
    <name type="synonym">Mugil chanos</name>
    <dbReference type="NCBI Taxonomy" id="29144"/>
    <lineage>
        <taxon>Eukaryota</taxon>
        <taxon>Metazoa</taxon>
        <taxon>Chordata</taxon>
        <taxon>Craniata</taxon>
        <taxon>Vertebrata</taxon>
        <taxon>Euteleostomi</taxon>
        <taxon>Actinopterygii</taxon>
        <taxon>Neopterygii</taxon>
        <taxon>Teleostei</taxon>
        <taxon>Ostariophysi</taxon>
        <taxon>Gonorynchiformes</taxon>
        <taxon>Chanidae</taxon>
        <taxon>Chanos</taxon>
    </lineage>
</organism>
<keyword evidence="16 30" id="KW-1133">Transmembrane helix</keyword>
<evidence type="ECO:0000256" key="13">
    <source>
        <dbReference type="ARBA" id="ARBA00022801"/>
    </source>
</evidence>
<dbReference type="InterPro" id="IPR024079">
    <property type="entry name" value="MetalloPept_cat_dom_sf"/>
</dbReference>
<evidence type="ECO:0000259" key="31">
    <source>
        <dbReference type="Pfam" id="PF01431"/>
    </source>
</evidence>
<dbReference type="PANTHER" id="PTHR11733:SF114">
    <property type="entry name" value="NEPRILYSIN"/>
    <property type="match status" value="1"/>
</dbReference>
<evidence type="ECO:0000256" key="11">
    <source>
        <dbReference type="ARBA" id="ARBA00022707"/>
    </source>
</evidence>
<dbReference type="GO" id="GO:0016485">
    <property type="term" value="P:protein processing"/>
    <property type="evidence" value="ECO:0007669"/>
    <property type="project" value="TreeGrafter"/>
</dbReference>
<evidence type="ECO:0000256" key="20">
    <source>
        <dbReference type="ARBA" id="ARBA00023180"/>
    </source>
</evidence>
<dbReference type="PRINTS" id="PR00786">
    <property type="entry name" value="NEPRILYSIN"/>
</dbReference>
<keyword evidence="8" id="KW-0597">Phosphoprotein</keyword>
<proteinExistence type="inferred from homology"/>